<proteinExistence type="predicted"/>
<reference evidence="1 2" key="1">
    <citation type="journal article" date="2018" name="Sci. Rep.">
        <title>Genomic signatures of local adaptation to the degree of environmental predictability in rotifers.</title>
        <authorList>
            <person name="Franch-Gras L."/>
            <person name="Hahn C."/>
            <person name="Garcia-Roger E.M."/>
            <person name="Carmona M.J."/>
            <person name="Serra M."/>
            <person name="Gomez A."/>
        </authorList>
    </citation>
    <scope>NUCLEOTIDE SEQUENCE [LARGE SCALE GENOMIC DNA]</scope>
    <source>
        <strain evidence="1">HYR1</strain>
    </source>
</reference>
<evidence type="ECO:0000313" key="1">
    <source>
        <dbReference type="EMBL" id="RNA04847.1"/>
    </source>
</evidence>
<organism evidence="1 2">
    <name type="scientific">Brachionus plicatilis</name>
    <name type="common">Marine rotifer</name>
    <name type="synonym">Brachionus muelleri</name>
    <dbReference type="NCBI Taxonomy" id="10195"/>
    <lineage>
        <taxon>Eukaryota</taxon>
        <taxon>Metazoa</taxon>
        <taxon>Spiralia</taxon>
        <taxon>Gnathifera</taxon>
        <taxon>Rotifera</taxon>
        <taxon>Eurotatoria</taxon>
        <taxon>Monogononta</taxon>
        <taxon>Pseudotrocha</taxon>
        <taxon>Ploima</taxon>
        <taxon>Brachionidae</taxon>
        <taxon>Brachionus</taxon>
    </lineage>
</organism>
<comment type="caution">
    <text evidence="1">The sequence shown here is derived from an EMBL/GenBank/DDBJ whole genome shotgun (WGS) entry which is preliminary data.</text>
</comment>
<accession>A0A3M7Q057</accession>
<dbReference type="EMBL" id="REGN01007944">
    <property type="protein sequence ID" value="RNA04847.1"/>
    <property type="molecule type" value="Genomic_DNA"/>
</dbReference>
<name>A0A3M7Q057_BRAPC</name>
<gene>
    <name evidence="1" type="ORF">BpHYR1_021508</name>
</gene>
<protein>
    <submittedName>
        <fullName evidence="1">Uncharacterized protein</fullName>
    </submittedName>
</protein>
<keyword evidence="2" id="KW-1185">Reference proteome</keyword>
<dbReference type="Proteomes" id="UP000276133">
    <property type="component" value="Unassembled WGS sequence"/>
</dbReference>
<sequence length="64" mass="7324">MELSKGLNFKYTYGQIMKLILFLKHGMSDKQKSIIPNFIINGNNSASETSEISKLLNHFFTDII</sequence>
<dbReference type="AlphaFoldDB" id="A0A3M7Q057"/>
<evidence type="ECO:0000313" key="2">
    <source>
        <dbReference type="Proteomes" id="UP000276133"/>
    </source>
</evidence>